<dbReference type="SMART" id="SM00342">
    <property type="entry name" value="HTH_ARAC"/>
    <property type="match status" value="1"/>
</dbReference>
<organism evidence="5 6">
    <name type="scientific">Agrobacterium tumefaciens str. Kerr 14</name>
    <dbReference type="NCBI Taxonomy" id="1183424"/>
    <lineage>
        <taxon>Bacteria</taxon>
        <taxon>Pseudomonadati</taxon>
        <taxon>Pseudomonadota</taxon>
        <taxon>Alphaproteobacteria</taxon>
        <taxon>Hyphomicrobiales</taxon>
        <taxon>Rhizobiaceae</taxon>
        <taxon>Rhizobium/Agrobacterium group</taxon>
        <taxon>Agrobacterium</taxon>
        <taxon>Agrobacterium tumefaciens complex</taxon>
    </lineage>
</organism>
<dbReference type="Proteomes" id="UP000191897">
    <property type="component" value="Unassembled WGS sequence"/>
</dbReference>
<dbReference type="Gene3D" id="1.10.10.60">
    <property type="entry name" value="Homeodomain-like"/>
    <property type="match status" value="2"/>
</dbReference>
<dbReference type="SUPFAM" id="SSF46689">
    <property type="entry name" value="Homeodomain-like"/>
    <property type="match status" value="2"/>
</dbReference>
<protein>
    <submittedName>
        <fullName evidence="5">AraC family transcriptional regulator</fullName>
    </submittedName>
</protein>
<dbReference type="RefSeq" id="WP_080867119.1">
    <property type="nucleotide sequence ID" value="NZ_LT009731.1"/>
</dbReference>
<evidence type="ECO:0000313" key="5">
    <source>
        <dbReference type="EMBL" id="CUX62534.1"/>
    </source>
</evidence>
<dbReference type="PANTHER" id="PTHR46796">
    <property type="entry name" value="HTH-TYPE TRANSCRIPTIONAL ACTIVATOR RHAS-RELATED"/>
    <property type="match status" value="1"/>
</dbReference>
<dbReference type="GO" id="GO:0043565">
    <property type="term" value="F:sequence-specific DNA binding"/>
    <property type="evidence" value="ECO:0007669"/>
    <property type="project" value="InterPro"/>
</dbReference>
<dbReference type="AlphaFoldDB" id="A0A1S7S5T6"/>
<evidence type="ECO:0000256" key="1">
    <source>
        <dbReference type="ARBA" id="ARBA00023015"/>
    </source>
</evidence>
<dbReference type="SUPFAM" id="SSF51215">
    <property type="entry name" value="Regulatory protein AraC"/>
    <property type="match status" value="1"/>
</dbReference>
<name>A0A1S7S5T6_AGRTU</name>
<dbReference type="InterPro" id="IPR009057">
    <property type="entry name" value="Homeodomain-like_sf"/>
</dbReference>
<dbReference type="InterPro" id="IPR003313">
    <property type="entry name" value="AraC-bd"/>
</dbReference>
<dbReference type="PANTHER" id="PTHR46796:SF2">
    <property type="entry name" value="TRANSCRIPTIONAL REGULATORY PROTEIN"/>
    <property type="match status" value="1"/>
</dbReference>
<keyword evidence="2" id="KW-0238">DNA-binding</keyword>
<feature type="domain" description="HTH araC/xylS-type" evidence="4">
    <location>
        <begin position="178"/>
        <end position="275"/>
    </location>
</feature>
<keyword evidence="1" id="KW-0805">Transcription regulation</keyword>
<dbReference type="GO" id="GO:0003700">
    <property type="term" value="F:DNA-binding transcription factor activity"/>
    <property type="evidence" value="ECO:0007669"/>
    <property type="project" value="InterPro"/>
</dbReference>
<proteinExistence type="predicted"/>
<dbReference type="Pfam" id="PF12833">
    <property type="entry name" value="HTH_18"/>
    <property type="match status" value="1"/>
</dbReference>
<dbReference type="InterPro" id="IPR050204">
    <property type="entry name" value="AraC_XylS_family_regulators"/>
</dbReference>
<evidence type="ECO:0000256" key="2">
    <source>
        <dbReference type="ARBA" id="ARBA00023125"/>
    </source>
</evidence>
<sequence>MVRGKKDAGGIRIWRSHEVAGVELLRASGTQHRFPKHFHDAYAIHLHERGTMTFLCEKPHEALRPGNINVLAPGVVHMCLPGDEEALNYRCLFVSPAFLQYAVLDPGETRLPPLERLQCLGDIQLFQNLGNAHRSLEIDDGGFEGETMLTSGLAALAAYSRGKWTATIDAGNEPRHVTTVREFLDANYDKRISLSELARLVGLNPVYLVRSFRSSIGLPPHAYQRQLRLSQARQLLRSGIPPAEVAGIVGFADQSHLSRLFKQTTGVTPISYARGL</sequence>
<evidence type="ECO:0000259" key="4">
    <source>
        <dbReference type="PROSITE" id="PS01124"/>
    </source>
</evidence>
<gene>
    <name evidence="5" type="ORF">AGR4C_Lc80143</name>
</gene>
<dbReference type="InterPro" id="IPR018060">
    <property type="entry name" value="HTH_AraC"/>
</dbReference>
<dbReference type="InterPro" id="IPR037923">
    <property type="entry name" value="HTH-like"/>
</dbReference>
<dbReference type="EMBL" id="FBWC01000030">
    <property type="protein sequence ID" value="CUX62534.1"/>
    <property type="molecule type" value="Genomic_DNA"/>
</dbReference>
<reference evidence="5 6" key="1">
    <citation type="submission" date="2016-01" db="EMBL/GenBank/DDBJ databases">
        <authorList>
            <person name="Oliw E.H."/>
        </authorList>
    </citation>
    <scope>NUCLEOTIDE SEQUENCE [LARGE SCALE GENOMIC DNA]</scope>
    <source>
        <strain evidence="5 6">Kerr 14</strain>
    </source>
</reference>
<evidence type="ECO:0000256" key="3">
    <source>
        <dbReference type="ARBA" id="ARBA00023163"/>
    </source>
</evidence>
<dbReference type="PROSITE" id="PS01124">
    <property type="entry name" value="HTH_ARAC_FAMILY_2"/>
    <property type="match status" value="1"/>
</dbReference>
<accession>A0A1S7S5T6</accession>
<dbReference type="Pfam" id="PF02311">
    <property type="entry name" value="AraC_binding"/>
    <property type="match status" value="1"/>
</dbReference>
<keyword evidence="3" id="KW-0804">Transcription</keyword>
<evidence type="ECO:0000313" key="6">
    <source>
        <dbReference type="Proteomes" id="UP000191897"/>
    </source>
</evidence>